<feature type="coiled-coil region" evidence="1">
    <location>
        <begin position="166"/>
        <end position="210"/>
    </location>
</feature>
<evidence type="ECO:0000256" key="2">
    <source>
        <dbReference type="SAM" id="SignalP"/>
    </source>
</evidence>
<keyword evidence="1" id="KW-0175">Coiled coil</keyword>
<keyword evidence="2" id="KW-0732">Signal</keyword>
<proteinExistence type="predicted"/>
<evidence type="ECO:0000256" key="1">
    <source>
        <dbReference type="SAM" id="Coils"/>
    </source>
</evidence>
<feature type="signal peptide" evidence="2">
    <location>
        <begin position="1"/>
        <end position="22"/>
    </location>
</feature>
<gene>
    <name evidence="3" type="ORF">BDV25DRAFT_145533</name>
</gene>
<dbReference type="EMBL" id="ML742495">
    <property type="protein sequence ID" value="KAE8144514.1"/>
    <property type="molecule type" value="Genomic_DNA"/>
</dbReference>
<evidence type="ECO:0008006" key="5">
    <source>
        <dbReference type="Google" id="ProtNLM"/>
    </source>
</evidence>
<feature type="chain" id="PRO_5025046923" description="Apple domain-containing protein" evidence="2">
    <location>
        <begin position="23"/>
        <end position="322"/>
    </location>
</feature>
<dbReference type="AlphaFoldDB" id="A0A5N6TDR5"/>
<keyword evidence="4" id="KW-1185">Reference proteome</keyword>
<name>A0A5N6TDR5_ASPAV</name>
<protein>
    <recommendedName>
        <fullName evidence="5">Apple domain-containing protein</fullName>
    </recommendedName>
</protein>
<accession>A0A5N6TDR5</accession>
<evidence type="ECO:0000313" key="3">
    <source>
        <dbReference type="EMBL" id="KAE8144514.1"/>
    </source>
</evidence>
<evidence type="ECO:0000313" key="4">
    <source>
        <dbReference type="Proteomes" id="UP000325780"/>
    </source>
</evidence>
<dbReference type="Proteomes" id="UP000325780">
    <property type="component" value="Unassembled WGS sequence"/>
</dbReference>
<organism evidence="3 4">
    <name type="scientific">Aspergillus avenaceus</name>
    <dbReference type="NCBI Taxonomy" id="36643"/>
    <lineage>
        <taxon>Eukaryota</taxon>
        <taxon>Fungi</taxon>
        <taxon>Dikarya</taxon>
        <taxon>Ascomycota</taxon>
        <taxon>Pezizomycotina</taxon>
        <taxon>Eurotiomycetes</taxon>
        <taxon>Eurotiomycetidae</taxon>
        <taxon>Eurotiales</taxon>
        <taxon>Aspergillaceae</taxon>
        <taxon>Aspergillus</taxon>
        <taxon>Aspergillus subgen. Circumdati</taxon>
    </lineage>
</organism>
<sequence>MRPTVHWISLACLLCFSHQTVADYNSDYQRLCTDNGPVSVGSNVYSVTCDRTLGPGLPVQRLGHRLNPTPEECAQVCEQNRGTCFGMIWANNACYESSDANGVLLNAPGVVVLTPPPLPGGKTPEQLAEELRNCETEKGGFESRASQCDTEKGQIEARRAECVGEKNTCEQNKNTCEQQKTEAERQRDGYQREKNTCVEQKVEVERQRDEHKERLDGGAQSIEIPTNAAAYCAEAYGKGYRQVTIDGTRYMIACGPQWVGNIQKAWLKADNLRDCLRLCNQRLCHAFGFWFTGRAQGQCNLVLEGMQPGPTTQQSIFAVRMI</sequence>
<reference evidence="3 4" key="1">
    <citation type="submission" date="2019-04" db="EMBL/GenBank/DDBJ databases">
        <title>Friends and foes A comparative genomics study of 23 Aspergillus species from section Flavi.</title>
        <authorList>
            <consortium name="DOE Joint Genome Institute"/>
            <person name="Kjaerbolling I."/>
            <person name="Vesth T."/>
            <person name="Frisvad J.C."/>
            <person name="Nybo J.L."/>
            <person name="Theobald S."/>
            <person name="Kildgaard S."/>
            <person name="Isbrandt T."/>
            <person name="Kuo A."/>
            <person name="Sato A."/>
            <person name="Lyhne E.K."/>
            <person name="Kogle M.E."/>
            <person name="Wiebenga A."/>
            <person name="Kun R.S."/>
            <person name="Lubbers R.J."/>
            <person name="Makela M.R."/>
            <person name="Barry K."/>
            <person name="Chovatia M."/>
            <person name="Clum A."/>
            <person name="Daum C."/>
            <person name="Haridas S."/>
            <person name="He G."/>
            <person name="LaButti K."/>
            <person name="Lipzen A."/>
            <person name="Mondo S."/>
            <person name="Riley R."/>
            <person name="Salamov A."/>
            <person name="Simmons B.A."/>
            <person name="Magnuson J.K."/>
            <person name="Henrissat B."/>
            <person name="Mortensen U.H."/>
            <person name="Larsen T.O."/>
            <person name="Devries R.P."/>
            <person name="Grigoriev I.V."/>
            <person name="Machida M."/>
            <person name="Baker S.E."/>
            <person name="Andersen M.R."/>
        </authorList>
    </citation>
    <scope>NUCLEOTIDE SEQUENCE [LARGE SCALE GENOMIC DNA]</scope>
    <source>
        <strain evidence="3 4">IBT 18842</strain>
    </source>
</reference>